<dbReference type="SUPFAM" id="SSF47113">
    <property type="entry name" value="Histone-fold"/>
    <property type="match status" value="1"/>
</dbReference>
<feature type="compositionally biased region" description="Polar residues" evidence="8">
    <location>
        <begin position="14"/>
        <end position="23"/>
    </location>
</feature>
<dbReference type="GO" id="GO:0000786">
    <property type="term" value="C:nucleosome"/>
    <property type="evidence" value="ECO:0007669"/>
    <property type="project" value="UniProtKB-KW"/>
</dbReference>
<dbReference type="WBParaSite" id="MBELARI_LOCUS21748">
    <property type="protein sequence ID" value="MBELARI_LOCUS21748"/>
    <property type="gene ID" value="MBELARI_LOCUS21748"/>
</dbReference>
<dbReference type="Proteomes" id="UP000887575">
    <property type="component" value="Unassembled WGS sequence"/>
</dbReference>
<evidence type="ECO:0000256" key="1">
    <source>
        <dbReference type="ARBA" id="ARBA00004123"/>
    </source>
</evidence>
<evidence type="ECO:0000256" key="5">
    <source>
        <dbReference type="ARBA" id="ARBA00023125"/>
    </source>
</evidence>
<feature type="region of interest" description="Disordered" evidence="8">
    <location>
        <begin position="1"/>
        <end position="23"/>
    </location>
</feature>
<dbReference type="FunFam" id="1.10.20.10:FF:000085">
    <property type="entry name" value="Histone H3.2"/>
    <property type="match status" value="1"/>
</dbReference>
<comment type="subcellular location">
    <subcellularLocation>
        <location evidence="2">Chromosome</location>
    </subcellularLocation>
    <subcellularLocation>
        <location evidence="1">Nucleus</location>
    </subcellularLocation>
</comment>
<feature type="compositionally biased region" description="Basic and acidic residues" evidence="8">
    <location>
        <begin position="1"/>
        <end position="12"/>
    </location>
</feature>
<protein>
    <submittedName>
        <fullName evidence="11">Histone H2A/H2B/H3 domain-containing protein</fullName>
    </submittedName>
</protein>
<name>A0AAF3F5H9_9BILA</name>
<evidence type="ECO:0000313" key="11">
    <source>
        <dbReference type="WBParaSite" id="MBELARI_LOCUS21748"/>
    </source>
</evidence>
<evidence type="ECO:0000259" key="9">
    <source>
        <dbReference type="Pfam" id="PF00125"/>
    </source>
</evidence>
<dbReference type="PANTHER" id="PTHR45810">
    <property type="entry name" value="HISTONE H3.2"/>
    <property type="match status" value="1"/>
</dbReference>
<feature type="compositionally biased region" description="Acidic residues" evidence="8">
    <location>
        <begin position="97"/>
        <end position="114"/>
    </location>
</feature>
<keyword evidence="7" id="KW-0544">Nucleosome core</keyword>
<dbReference type="GO" id="GO:0030527">
    <property type="term" value="F:structural constituent of chromatin"/>
    <property type="evidence" value="ECO:0007669"/>
    <property type="project" value="InterPro"/>
</dbReference>
<evidence type="ECO:0000313" key="10">
    <source>
        <dbReference type="Proteomes" id="UP000887575"/>
    </source>
</evidence>
<evidence type="ECO:0000256" key="4">
    <source>
        <dbReference type="ARBA" id="ARBA00022454"/>
    </source>
</evidence>
<organism evidence="10 11">
    <name type="scientific">Mesorhabditis belari</name>
    <dbReference type="NCBI Taxonomy" id="2138241"/>
    <lineage>
        <taxon>Eukaryota</taxon>
        <taxon>Metazoa</taxon>
        <taxon>Ecdysozoa</taxon>
        <taxon>Nematoda</taxon>
        <taxon>Chromadorea</taxon>
        <taxon>Rhabditida</taxon>
        <taxon>Rhabditina</taxon>
        <taxon>Rhabditomorpha</taxon>
        <taxon>Rhabditoidea</taxon>
        <taxon>Rhabditidae</taxon>
        <taxon>Mesorhabditinae</taxon>
        <taxon>Mesorhabditis</taxon>
    </lineage>
</organism>
<evidence type="ECO:0000256" key="3">
    <source>
        <dbReference type="ARBA" id="ARBA00010343"/>
    </source>
</evidence>
<evidence type="ECO:0000256" key="7">
    <source>
        <dbReference type="ARBA" id="ARBA00023269"/>
    </source>
</evidence>
<feature type="region of interest" description="Disordered" evidence="8">
    <location>
        <begin position="78"/>
        <end position="134"/>
    </location>
</feature>
<feature type="domain" description="Core Histone H2A/H2B/H3" evidence="9">
    <location>
        <begin position="147"/>
        <end position="234"/>
    </location>
</feature>
<evidence type="ECO:0000256" key="6">
    <source>
        <dbReference type="ARBA" id="ARBA00023242"/>
    </source>
</evidence>
<dbReference type="InterPro" id="IPR000164">
    <property type="entry name" value="Histone_H3/CENP-A"/>
</dbReference>
<reference evidence="11" key="1">
    <citation type="submission" date="2024-02" db="UniProtKB">
        <authorList>
            <consortium name="WormBaseParasite"/>
        </authorList>
    </citation>
    <scope>IDENTIFICATION</scope>
</reference>
<keyword evidence="4" id="KW-0158">Chromosome</keyword>
<dbReference type="CDD" id="cd22911">
    <property type="entry name" value="HFD_H3"/>
    <property type="match status" value="1"/>
</dbReference>
<dbReference type="Gene3D" id="1.10.20.10">
    <property type="entry name" value="Histone, subunit A"/>
    <property type="match status" value="1"/>
</dbReference>
<dbReference type="PROSITE" id="PS00959">
    <property type="entry name" value="HISTONE_H3_2"/>
    <property type="match status" value="1"/>
</dbReference>
<comment type="similarity">
    <text evidence="3">Belongs to the histone H3 family.</text>
</comment>
<dbReference type="PANTHER" id="PTHR45810:SF1">
    <property type="entry name" value="HISTONE H3-LIKE CENTROMERIC PROTEIN A"/>
    <property type="match status" value="1"/>
</dbReference>
<dbReference type="GO" id="GO:0005634">
    <property type="term" value="C:nucleus"/>
    <property type="evidence" value="ECO:0007669"/>
    <property type="project" value="UniProtKB-SubCell"/>
</dbReference>
<dbReference type="Pfam" id="PF00125">
    <property type="entry name" value="Histone"/>
    <property type="match status" value="1"/>
</dbReference>
<proteinExistence type="inferred from homology"/>
<sequence>MPPIDDRVRITREMNATGTGPNASLTIKMTEEYSRTSNLETIRQDQSNSALRDVSNFPSITTPLSHKFITTTPVRPTLHNYRALPGPAQSRQQAGAESEESDSNGESDESETSSDEDRSRQQLMTSIRVPTWRGSRKYMPQKRFPTGARALQEIRRLQTTTNLLIQKRPFQRLVREVAYKMAGSEKYWQSSALEALQEASEAFLLRFFEDGNLCMGHRKRKTLTPQDIQLVRRLQNF</sequence>
<keyword evidence="5" id="KW-0238">DNA-binding</keyword>
<evidence type="ECO:0000256" key="2">
    <source>
        <dbReference type="ARBA" id="ARBA00004286"/>
    </source>
</evidence>
<accession>A0AAF3F5H9</accession>
<dbReference type="InterPro" id="IPR009072">
    <property type="entry name" value="Histone-fold"/>
</dbReference>
<dbReference type="InterPro" id="IPR007125">
    <property type="entry name" value="H2A/H2B/H3"/>
</dbReference>
<dbReference type="AlphaFoldDB" id="A0AAF3F5H9"/>
<evidence type="ECO:0000256" key="8">
    <source>
        <dbReference type="SAM" id="MobiDB-lite"/>
    </source>
</evidence>
<keyword evidence="6" id="KW-0539">Nucleus</keyword>
<keyword evidence="10" id="KW-1185">Reference proteome</keyword>
<dbReference type="GO" id="GO:0046982">
    <property type="term" value="F:protein heterodimerization activity"/>
    <property type="evidence" value="ECO:0007669"/>
    <property type="project" value="InterPro"/>
</dbReference>
<dbReference type="GO" id="GO:0003677">
    <property type="term" value="F:DNA binding"/>
    <property type="evidence" value="ECO:0007669"/>
    <property type="project" value="UniProtKB-KW"/>
</dbReference>
<dbReference type="SMART" id="SM00428">
    <property type="entry name" value="H3"/>
    <property type="match status" value="1"/>
</dbReference>